<dbReference type="PANTHER" id="PTHR38702:SF1">
    <property type="entry name" value="CALPONIN-HOMOLOGY (CH) DOMAIN-CONTAINING PROTEIN"/>
    <property type="match status" value="1"/>
</dbReference>
<dbReference type="EMBL" id="BTCM01000002">
    <property type="protein sequence ID" value="GMK56098.1"/>
    <property type="molecule type" value="Genomic_DNA"/>
</dbReference>
<accession>A0AAD3TSI1</accession>
<evidence type="ECO:0000313" key="3">
    <source>
        <dbReference type="Proteomes" id="UP001222932"/>
    </source>
</evidence>
<protein>
    <submittedName>
        <fullName evidence="2">Uncharacterized protein</fullName>
    </submittedName>
</protein>
<reference evidence="2" key="1">
    <citation type="journal article" date="2023" name="BMC Genomics">
        <title>Chromosome-level genome assemblies of Cutaneotrichosporon spp. (Trichosporonales, Basidiomycota) reveal imbalanced evolution between nucleotide sequences and chromosome synteny.</title>
        <authorList>
            <person name="Kobayashi Y."/>
            <person name="Kayamori A."/>
            <person name="Aoki K."/>
            <person name="Shiwa Y."/>
            <person name="Matsutani M."/>
            <person name="Fujita N."/>
            <person name="Sugita T."/>
            <person name="Iwasaki W."/>
            <person name="Tanaka N."/>
            <person name="Takashima M."/>
        </authorList>
    </citation>
    <scope>NUCLEOTIDE SEQUENCE</scope>
    <source>
        <strain evidence="2">HIS016</strain>
    </source>
</reference>
<feature type="region of interest" description="Disordered" evidence="1">
    <location>
        <begin position="181"/>
        <end position="200"/>
    </location>
</feature>
<feature type="region of interest" description="Disordered" evidence="1">
    <location>
        <begin position="1"/>
        <end position="50"/>
    </location>
</feature>
<sequence>MTTALEPSPPPLVVQRTGDSGCASDTTHTTTDTLPSSVDGDEPSPLQAPLRRKYHRHISRSAAKRDSVATLPSIRDLQLHFSGGGVAHRDGSGAGIRASPLGAVLERAEHKPWKEVALTHIAPSEARKEASFLAREVSATWALQGSPANVQTVFVDTAAAVRRMRALALSLATVGRQVSTPRAPASFSVPSRPTGVGATPRSVSAPVLGIDRTAPLRRAALEVLGQLRALEESLRNSVPLLVVNGENPNSPVQEQTLTSGASCAGEWSDDDEYDINEVARMAEATRSRPPWEERIVSEARGYRTLNGDEWATESEAARSAVRRWVEVVGSLFREVPIRPTDAWVDSSGMDRLHAFLTAYLTSEHVALLPPPGDAFLDRVSDGFLLAHAYNEYLLTSARPWGFVAHEDLHDTLGAEDGEWTFRRSENLTCWAAAVRMRFNIPMLVLATPTNSTYVASKATGQAALGRRRSLQVYEFDPLVVAKRAEGWERMLRTIIEAWMAEAAREVRERVQPIEAETEPPAWQVEAE</sequence>
<dbReference type="PANTHER" id="PTHR38702">
    <property type="entry name" value="CALPONIN-HOMOLOGY (CH) DOMAIN-CONTAINING PROTEIN"/>
    <property type="match status" value="1"/>
</dbReference>
<comment type="caution">
    <text evidence="2">The sequence shown here is derived from an EMBL/GenBank/DDBJ whole genome shotgun (WGS) entry which is preliminary data.</text>
</comment>
<evidence type="ECO:0000256" key="1">
    <source>
        <dbReference type="SAM" id="MobiDB-lite"/>
    </source>
</evidence>
<evidence type="ECO:0000313" key="2">
    <source>
        <dbReference type="EMBL" id="GMK56098.1"/>
    </source>
</evidence>
<proteinExistence type="predicted"/>
<name>A0AAD3TSI1_9TREE</name>
<organism evidence="2 3">
    <name type="scientific">Cutaneotrichosporon spelunceum</name>
    <dbReference type="NCBI Taxonomy" id="1672016"/>
    <lineage>
        <taxon>Eukaryota</taxon>
        <taxon>Fungi</taxon>
        <taxon>Dikarya</taxon>
        <taxon>Basidiomycota</taxon>
        <taxon>Agaricomycotina</taxon>
        <taxon>Tremellomycetes</taxon>
        <taxon>Trichosporonales</taxon>
        <taxon>Trichosporonaceae</taxon>
        <taxon>Cutaneotrichosporon</taxon>
    </lineage>
</organism>
<gene>
    <name evidence="2" type="ORF">CspeluHIS016_0211540</name>
</gene>
<dbReference type="AlphaFoldDB" id="A0AAD3TSI1"/>
<keyword evidence="3" id="KW-1185">Reference proteome</keyword>
<reference evidence="2" key="2">
    <citation type="submission" date="2023-06" db="EMBL/GenBank/DDBJ databases">
        <authorList>
            <person name="Kobayashi Y."/>
            <person name="Kayamori A."/>
            <person name="Aoki K."/>
            <person name="Shiwa Y."/>
            <person name="Fujita N."/>
            <person name="Sugita T."/>
            <person name="Iwasaki W."/>
            <person name="Tanaka N."/>
            <person name="Takashima M."/>
        </authorList>
    </citation>
    <scope>NUCLEOTIDE SEQUENCE</scope>
    <source>
        <strain evidence="2">HIS016</strain>
    </source>
</reference>
<dbReference type="Proteomes" id="UP001222932">
    <property type="component" value="Unassembled WGS sequence"/>
</dbReference>